<dbReference type="InterPro" id="IPR007696">
    <property type="entry name" value="DNA_mismatch_repair_MutS_core"/>
</dbReference>
<dbReference type="EMBL" id="CAJHNJ030000014">
    <property type="protein sequence ID" value="CAG9112819.1"/>
    <property type="molecule type" value="Genomic_DNA"/>
</dbReference>
<organism evidence="6 7">
    <name type="scientific">Plutella xylostella</name>
    <name type="common">Diamondback moth</name>
    <name type="synonym">Plutella maculipennis</name>
    <dbReference type="NCBI Taxonomy" id="51655"/>
    <lineage>
        <taxon>Eukaryota</taxon>
        <taxon>Metazoa</taxon>
        <taxon>Ecdysozoa</taxon>
        <taxon>Arthropoda</taxon>
        <taxon>Hexapoda</taxon>
        <taxon>Insecta</taxon>
        <taxon>Pterygota</taxon>
        <taxon>Neoptera</taxon>
        <taxon>Endopterygota</taxon>
        <taxon>Lepidoptera</taxon>
        <taxon>Glossata</taxon>
        <taxon>Ditrysia</taxon>
        <taxon>Yponomeutoidea</taxon>
        <taxon>Plutellidae</taxon>
        <taxon>Plutella</taxon>
    </lineage>
</organism>
<dbReference type="InterPro" id="IPR027417">
    <property type="entry name" value="P-loop_NTPase"/>
</dbReference>
<dbReference type="Pfam" id="PF05190">
    <property type="entry name" value="MutS_IV"/>
    <property type="match status" value="1"/>
</dbReference>
<evidence type="ECO:0000313" key="7">
    <source>
        <dbReference type="Proteomes" id="UP000653454"/>
    </source>
</evidence>
<proteinExistence type="inferred from homology"/>
<evidence type="ECO:0000259" key="5">
    <source>
        <dbReference type="PROSITE" id="PS00486"/>
    </source>
</evidence>
<keyword evidence="7" id="KW-1185">Reference proteome</keyword>
<dbReference type="PROSITE" id="PS00486">
    <property type="entry name" value="DNA_MISMATCH_REPAIR_2"/>
    <property type="match status" value="1"/>
</dbReference>
<evidence type="ECO:0000256" key="4">
    <source>
        <dbReference type="ARBA" id="ARBA00023125"/>
    </source>
</evidence>
<evidence type="ECO:0000313" key="6">
    <source>
        <dbReference type="EMBL" id="CAG9112819.1"/>
    </source>
</evidence>
<dbReference type="GO" id="GO:0030983">
    <property type="term" value="F:mismatched DNA binding"/>
    <property type="evidence" value="ECO:0007669"/>
    <property type="project" value="InterPro"/>
</dbReference>
<dbReference type="SMART" id="SM00533">
    <property type="entry name" value="MUTSd"/>
    <property type="match status" value="1"/>
</dbReference>
<dbReference type="GO" id="GO:0005524">
    <property type="term" value="F:ATP binding"/>
    <property type="evidence" value="ECO:0007669"/>
    <property type="project" value="UniProtKB-KW"/>
</dbReference>
<accession>A0A8S4EC54</accession>
<dbReference type="GO" id="GO:0006298">
    <property type="term" value="P:mismatch repair"/>
    <property type="evidence" value="ECO:0007669"/>
    <property type="project" value="InterPro"/>
</dbReference>
<dbReference type="FunFam" id="1.10.1420.10:FF:000005">
    <property type="entry name" value="DNA mismatch repair protein"/>
    <property type="match status" value="1"/>
</dbReference>
<dbReference type="SMART" id="SM00534">
    <property type="entry name" value="MUTSac"/>
    <property type="match status" value="1"/>
</dbReference>
<name>A0A8S4EC54_PLUXY</name>
<protein>
    <submittedName>
        <fullName evidence="6">(diamondback moth) hypothetical protein</fullName>
    </submittedName>
</protein>
<keyword evidence="2" id="KW-0547">Nucleotide-binding</keyword>
<keyword evidence="4" id="KW-0238">DNA-binding</keyword>
<dbReference type="PIRSF" id="PIRSF037677">
    <property type="entry name" value="DNA_mis_repair_Msh6"/>
    <property type="match status" value="1"/>
</dbReference>
<comment type="caution">
    <text evidence="6">The sequence shown here is derived from an EMBL/GenBank/DDBJ whole genome shotgun (WGS) entry which is preliminary data.</text>
</comment>
<dbReference type="GO" id="GO:0032301">
    <property type="term" value="C:MutSalpha complex"/>
    <property type="evidence" value="ECO:0007669"/>
    <property type="project" value="TreeGrafter"/>
</dbReference>
<dbReference type="GO" id="GO:0140664">
    <property type="term" value="F:ATP-dependent DNA damage sensor activity"/>
    <property type="evidence" value="ECO:0007669"/>
    <property type="project" value="InterPro"/>
</dbReference>
<evidence type="ECO:0000256" key="2">
    <source>
        <dbReference type="ARBA" id="ARBA00022741"/>
    </source>
</evidence>
<dbReference type="Pfam" id="PF05192">
    <property type="entry name" value="MutS_III"/>
    <property type="match status" value="1"/>
</dbReference>
<dbReference type="InterPro" id="IPR045076">
    <property type="entry name" value="MutS"/>
</dbReference>
<dbReference type="SUPFAM" id="SSF48334">
    <property type="entry name" value="DNA repair protein MutS, domain III"/>
    <property type="match status" value="1"/>
</dbReference>
<sequence length="718" mass="79193">MQAVLATPAGSRETAGQVSNKPRVLAWNIELSQEAQAVLAPCPTSSDCWRTTAGEVSNKLGVLAWLTGGAGRACPPAGPRETAGQVSNKPGGLAWNNKLCQEAQAVLTHLPDLERLLAKVHALGNLKRSKHHPDARAIFYEEKTYTKRKVLDFIAVLNGFTAVMKLLDLFENTDSELLNRLTRLPPHGNFPDYREELAFFKQSFNHAEAEKEGRMLPGAGIDAEYDDSLREIDNIQTELQEYLKEQEKFFRCRVTYVGTDKKRFQLEVASGAAARATAHYQLEGTRKGYSKFSTAETKELLARMMAAEEQKATVLKDFSRRIFEKFSQKYSLWEAAVKRVAVLDVLLSLAQFARQQSGDVCLPEVTFDPDVKPFIQITEGRHPCIPVNDFIPNDTELGVEEPSLLLLTGPNMGGKSTLMRQVGLLTVLAHLGSYVPAQHCRLSAVDRIFTRLGANDDILSGQSTFLVEMNETAAIVAHATEHSLVLLDDCIVDGIDDILSGQSTFLVEMNETAAIVAHATEHSLVLLDELGNCIVDGNDDILSGQSTFLVEMNETAAIVAHATEHSLVLLDELGRGTSTYDGTAIASGVCAELAARRCRCVFSTHYHSLVRHLARHPRVLLRHMACMVETDETTADNEDEIPEETITFLYKLAPGACPKSYGFNAARLAGIPREITRRAQQISRNLEKEATCVRAFRDIMKMGSNAKELRDLLGKLSI</sequence>
<reference evidence="6" key="1">
    <citation type="submission" date="2020-11" db="EMBL/GenBank/DDBJ databases">
        <authorList>
            <person name="Whiteford S."/>
        </authorList>
    </citation>
    <scope>NUCLEOTIDE SEQUENCE</scope>
</reference>
<dbReference type="Gene3D" id="1.10.1420.10">
    <property type="match status" value="2"/>
</dbReference>
<evidence type="ECO:0000256" key="3">
    <source>
        <dbReference type="ARBA" id="ARBA00022840"/>
    </source>
</evidence>
<dbReference type="InterPro" id="IPR036187">
    <property type="entry name" value="DNA_mismatch_repair_MutS_sf"/>
</dbReference>
<dbReference type="SUPFAM" id="SSF52540">
    <property type="entry name" value="P-loop containing nucleoside triphosphate hydrolases"/>
    <property type="match status" value="2"/>
</dbReference>
<dbReference type="Proteomes" id="UP000653454">
    <property type="component" value="Unassembled WGS sequence"/>
</dbReference>
<dbReference type="PANTHER" id="PTHR11361:SF148">
    <property type="entry name" value="DNA MISMATCH REPAIR PROTEIN MSH6"/>
    <property type="match status" value="1"/>
</dbReference>
<dbReference type="InterPro" id="IPR017261">
    <property type="entry name" value="DNA_mismatch_repair_MutS/MSH"/>
</dbReference>
<gene>
    <name evidence="6" type="ORF">PLXY2_LOCUS5101</name>
</gene>
<comment type="similarity">
    <text evidence="1">Belongs to the DNA mismatch repair MutS family.</text>
</comment>
<evidence type="ECO:0000256" key="1">
    <source>
        <dbReference type="ARBA" id="ARBA00006271"/>
    </source>
</evidence>
<dbReference type="InterPro" id="IPR007861">
    <property type="entry name" value="DNA_mismatch_repair_MutS_clamp"/>
</dbReference>
<feature type="domain" description="DNA mismatch repair proteins mutS family" evidence="5">
    <location>
        <begin position="566"/>
        <end position="582"/>
    </location>
</feature>
<keyword evidence="3" id="KW-0067">ATP-binding</keyword>
<dbReference type="Gene3D" id="3.40.50.300">
    <property type="entry name" value="P-loop containing nucleotide triphosphate hydrolases"/>
    <property type="match status" value="3"/>
</dbReference>
<dbReference type="InterPro" id="IPR000432">
    <property type="entry name" value="DNA_mismatch_repair_MutS_C"/>
</dbReference>
<dbReference type="AlphaFoldDB" id="A0A8S4EC54"/>
<dbReference type="Pfam" id="PF00488">
    <property type="entry name" value="MutS_V"/>
    <property type="match status" value="3"/>
</dbReference>
<dbReference type="PANTHER" id="PTHR11361">
    <property type="entry name" value="DNA MISMATCH REPAIR PROTEIN MUTS FAMILY MEMBER"/>
    <property type="match status" value="1"/>
</dbReference>